<dbReference type="EMBL" id="NHZO01000168">
    <property type="protein sequence ID" value="PHQ48283.1"/>
    <property type="molecule type" value="Genomic_DNA"/>
</dbReference>
<protein>
    <recommendedName>
        <fullName evidence="3">YncE family protein</fullName>
    </recommendedName>
</protein>
<keyword evidence="2" id="KW-1185">Reference proteome</keyword>
<organism evidence="1 2">
    <name type="scientific">Streptomyces cinnamoneus</name>
    <name type="common">Streptoverticillium cinnamoneum</name>
    <dbReference type="NCBI Taxonomy" id="53446"/>
    <lineage>
        <taxon>Bacteria</taxon>
        <taxon>Bacillati</taxon>
        <taxon>Actinomycetota</taxon>
        <taxon>Actinomycetes</taxon>
        <taxon>Kitasatosporales</taxon>
        <taxon>Streptomycetaceae</taxon>
        <taxon>Streptomyces</taxon>
        <taxon>Streptomyces cinnamoneus group</taxon>
    </lineage>
</organism>
<evidence type="ECO:0000313" key="2">
    <source>
        <dbReference type="Proteomes" id="UP000222531"/>
    </source>
</evidence>
<dbReference type="Gene3D" id="2.130.10.10">
    <property type="entry name" value="YVTN repeat-like/Quinoprotein amine dehydrogenase"/>
    <property type="match status" value="1"/>
</dbReference>
<evidence type="ECO:0000313" key="1">
    <source>
        <dbReference type="EMBL" id="PHQ48283.1"/>
    </source>
</evidence>
<dbReference type="AlphaFoldDB" id="A0A2G1XAN4"/>
<evidence type="ECO:0008006" key="3">
    <source>
        <dbReference type="Google" id="ProtNLM"/>
    </source>
</evidence>
<dbReference type="Proteomes" id="UP000222531">
    <property type="component" value="Unassembled WGS sequence"/>
</dbReference>
<dbReference type="RefSeq" id="WP_099202803.1">
    <property type="nucleotide sequence ID" value="NZ_JBIRXA010000021.1"/>
</dbReference>
<reference evidence="1 2" key="1">
    <citation type="journal article" date="2017" name="Biochemistry">
        <title>Identification of the Biosynthetic Pathway for the Antibiotic Bicyclomycin.</title>
        <authorList>
            <person name="Patteson J."/>
            <person name="Cai W."/>
            <person name="Johnson R.A."/>
            <person name="Santa Maria K."/>
            <person name="Li B."/>
        </authorList>
    </citation>
    <scope>NUCLEOTIDE SEQUENCE [LARGE SCALE GENOMIC DNA]</scope>
    <source>
        <strain evidence="1 2">ATCC 21532</strain>
    </source>
</reference>
<dbReference type="OrthoDB" id="9812926at2"/>
<dbReference type="SUPFAM" id="SSF63829">
    <property type="entry name" value="Calcium-dependent phosphotriesterase"/>
    <property type="match status" value="1"/>
</dbReference>
<gene>
    <name evidence="1" type="ORF">BLA24_33295</name>
</gene>
<dbReference type="InterPro" id="IPR015943">
    <property type="entry name" value="WD40/YVTN_repeat-like_dom_sf"/>
</dbReference>
<name>A0A2G1XAN4_STRCJ</name>
<comment type="caution">
    <text evidence="1">The sequence shown here is derived from an EMBL/GenBank/DDBJ whole genome shotgun (WGS) entry which is preliminary data.</text>
</comment>
<accession>A0A2G1XAN4</accession>
<sequence length="438" mass="47643">MADIASIQEFSLNKTPHSVAVGNKRYLWITTNSRTVVKINPNDPNSAQSIATGEYDLTAGVMKDPVSENQRIWMASPAKRDPILVMETYGNYPVTAYPLEPDAQAESIKLRTTDKGTPSNPNVSYSLLFAEPQHSYVGILPVPAQGGSYDKMPIGRSTWLWDVAVTTADDKKTHTYWATGQKQTTSPVRNENGLYRRSPGQTAWERVEILDSPEQKPFYIIADTEAVWFTATNPNQVVRYDITEGTSRTVSLGDAVPQQLVFYTNDKVWVASSKGLHEIDRHQPGPGSLVSLPNGGGAKGLCVGTNGELWYTNPTNKSFGKYSVPPPPYGGASLAGRTQVVHQGKSELHMKDHVEHPLIVEYVSNGHPVPGIPLTCRIEADGATFDDGSKERVILTDQLGRVAVPPVSAGLIEEVAVLSVGLGNTEPHATTTLRITQG</sequence>
<proteinExistence type="predicted"/>